<dbReference type="Pfam" id="PF12796">
    <property type="entry name" value="Ank_2"/>
    <property type="match status" value="1"/>
</dbReference>
<evidence type="ECO:0000259" key="9">
    <source>
        <dbReference type="PROSITE" id="PS50011"/>
    </source>
</evidence>
<dbReference type="SUPFAM" id="SSF56112">
    <property type="entry name" value="Protein kinase-like (PK-like)"/>
    <property type="match status" value="1"/>
</dbReference>
<feature type="compositionally biased region" description="Low complexity" evidence="8">
    <location>
        <begin position="315"/>
        <end position="327"/>
    </location>
</feature>
<feature type="binding site" evidence="7">
    <location>
        <position position="79"/>
    </location>
    <ligand>
        <name>ATP</name>
        <dbReference type="ChEBI" id="CHEBI:30616"/>
    </ligand>
</feature>
<keyword evidence="4" id="KW-0418">Kinase</keyword>
<dbReference type="GO" id="GO:0005524">
    <property type="term" value="F:ATP binding"/>
    <property type="evidence" value="ECO:0007669"/>
    <property type="project" value="UniProtKB-UniRule"/>
</dbReference>
<dbReference type="OrthoDB" id="4062651at2759"/>
<evidence type="ECO:0000256" key="2">
    <source>
        <dbReference type="ARBA" id="ARBA00022679"/>
    </source>
</evidence>
<dbReference type="SUPFAM" id="SSF48403">
    <property type="entry name" value="Ankyrin repeat"/>
    <property type="match status" value="1"/>
</dbReference>
<dbReference type="InterPro" id="IPR051681">
    <property type="entry name" value="Ser/Thr_Kinases-Pseudokinases"/>
</dbReference>
<dbReference type="InterPro" id="IPR011009">
    <property type="entry name" value="Kinase-like_dom_sf"/>
</dbReference>
<dbReference type="SMART" id="SM00220">
    <property type="entry name" value="S_TKc"/>
    <property type="match status" value="1"/>
</dbReference>
<organism evidence="10 11">
    <name type="scientific">Vitrella brassicaformis (strain CCMP3155)</name>
    <dbReference type="NCBI Taxonomy" id="1169540"/>
    <lineage>
        <taxon>Eukaryota</taxon>
        <taxon>Sar</taxon>
        <taxon>Alveolata</taxon>
        <taxon>Colpodellida</taxon>
        <taxon>Vitrellaceae</taxon>
        <taxon>Vitrella</taxon>
    </lineage>
</organism>
<dbReference type="InterPro" id="IPR002110">
    <property type="entry name" value="Ankyrin_rpt"/>
</dbReference>
<dbReference type="PANTHER" id="PTHR44329">
    <property type="entry name" value="SERINE/THREONINE-PROTEIN KINASE TNNI3K-RELATED"/>
    <property type="match status" value="1"/>
</dbReference>
<dbReference type="Gene3D" id="1.25.40.20">
    <property type="entry name" value="Ankyrin repeat-containing domain"/>
    <property type="match status" value="1"/>
</dbReference>
<keyword evidence="11" id="KW-1185">Reference proteome</keyword>
<dbReference type="Proteomes" id="UP000041254">
    <property type="component" value="Unassembled WGS sequence"/>
</dbReference>
<dbReference type="InterPro" id="IPR036770">
    <property type="entry name" value="Ankyrin_rpt-contain_sf"/>
</dbReference>
<dbReference type="VEuPathDB" id="CryptoDB:Vbra_3940"/>
<feature type="region of interest" description="Disordered" evidence="8">
    <location>
        <begin position="300"/>
        <end position="330"/>
    </location>
</feature>
<dbReference type="Gene3D" id="1.10.510.10">
    <property type="entry name" value="Transferase(Phosphotransferase) domain 1"/>
    <property type="match status" value="1"/>
</dbReference>
<accession>A0A0G4EK90</accession>
<dbReference type="PhylomeDB" id="A0A0G4EK90"/>
<dbReference type="PROSITE" id="PS50011">
    <property type="entry name" value="PROTEIN_KINASE_DOM"/>
    <property type="match status" value="1"/>
</dbReference>
<dbReference type="GO" id="GO:0004674">
    <property type="term" value="F:protein serine/threonine kinase activity"/>
    <property type="evidence" value="ECO:0007669"/>
    <property type="project" value="TreeGrafter"/>
</dbReference>
<dbReference type="PROSITE" id="PS50297">
    <property type="entry name" value="ANK_REP_REGION"/>
    <property type="match status" value="1"/>
</dbReference>
<dbReference type="OMA" id="KFARQIC"/>
<reference evidence="10 11" key="1">
    <citation type="submission" date="2014-11" db="EMBL/GenBank/DDBJ databases">
        <authorList>
            <person name="Zhu J."/>
            <person name="Qi W."/>
            <person name="Song R."/>
        </authorList>
    </citation>
    <scope>NUCLEOTIDE SEQUENCE [LARGE SCALE GENOMIC DNA]</scope>
</reference>
<evidence type="ECO:0000256" key="8">
    <source>
        <dbReference type="SAM" id="MobiDB-lite"/>
    </source>
</evidence>
<dbReference type="PROSITE" id="PS00108">
    <property type="entry name" value="PROTEIN_KINASE_ST"/>
    <property type="match status" value="1"/>
</dbReference>
<keyword evidence="3 7" id="KW-0547">Nucleotide-binding</keyword>
<evidence type="ECO:0000256" key="1">
    <source>
        <dbReference type="ARBA" id="ARBA00005843"/>
    </source>
</evidence>
<keyword evidence="2" id="KW-0808">Transferase</keyword>
<feature type="repeat" description="ANK" evidence="6">
    <location>
        <begin position="406"/>
        <end position="428"/>
    </location>
</feature>
<gene>
    <name evidence="10" type="ORF">Vbra_3940</name>
</gene>
<feature type="region of interest" description="Disordered" evidence="8">
    <location>
        <begin position="1"/>
        <end position="38"/>
    </location>
</feature>
<keyword evidence="5 7" id="KW-0067">ATP-binding</keyword>
<dbReference type="EMBL" id="CDMY01000249">
    <property type="protein sequence ID" value="CEL96947.1"/>
    <property type="molecule type" value="Genomic_DNA"/>
</dbReference>
<dbReference type="Pfam" id="PF00069">
    <property type="entry name" value="Pkinase"/>
    <property type="match status" value="1"/>
</dbReference>
<name>A0A0G4EK90_VITBC</name>
<evidence type="ECO:0000256" key="6">
    <source>
        <dbReference type="PROSITE-ProRule" id="PRU00023"/>
    </source>
</evidence>
<keyword evidence="6" id="KW-0040">ANK repeat</keyword>
<sequence>MEKYKKQTVPSGQHISGQAPAPQINDTTRKGDKQSVMAAAPRLRIDRQNITFSEADRLGKGGFGTVYKGLWKDQPVAIKVVNEEDRKLIPIHVLYDDVLKEVEPMLSLKHPYVITFLGICSHETYGPMIISELCEGGSLQSFLERTKGPLPANLRDKFARQICEGVQSFHNKNIVHRDLKPGNILVTKEEDIKITDFGLVIDLNRTASAQGGAGTRLYMAPEAFALNAENLTTKADIWALGIIILELHGVSLLVLFQQLIRLRQAPDIPDSVPLQAKEVIKKCSSLEPNDRPTAGQLLKVLTGTSTPPPKPVSPSAPASRPASPQPSNIKHADEYEVVEASFKAAKKGECAALTQMIKTHGVAILDKRNDHGDTPFLAAASRGQAGAMPLMYDAYGPSILKQTYKNGRTAMHWAAANGHVAAVNKLLEWDLTLLDACDKTGTTPFITARYHVDVLKALYAKGQDKQNMLTHQTNLRDTVLHDAVKASKGDSVAQLLEWGVEAGVNLLDIKGYEGKTPWDLASEKPGMRKVMEKYKQ</sequence>
<dbReference type="InterPro" id="IPR017441">
    <property type="entry name" value="Protein_kinase_ATP_BS"/>
</dbReference>
<feature type="domain" description="Protein kinase" evidence="9">
    <location>
        <begin position="52"/>
        <end position="313"/>
    </location>
</feature>
<protein>
    <recommendedName>
        <fullName evidence="9">Protein kinase domain-containing protein</fullName>
    </recommendedName>
</protein>
<evidence type="ECO:0000256" key="7">
    <source>
        <dbReference type="PROSITE-ProRule" id="PRU10141"/>
    </source>
</evidence>
<dbReference type="InterPro" id="IPR008271">
    <property type="entry name" value="Ser/Thr_kinase_AS"/>
</dbReference>
<dbReference type="Gene3D" id="3.30.200.20">
    <property type="entry name" value="Phosphorylase Kinase, domain 1"/>
    <property type="match status" value="1"/>
</dbReference>
<evidence type="ECO:0000313" key="11">
    <source>
        <dbReference type="Proteomes" id="UP000041254"/>
    </source>
</evidence>
<dbReference type="AlphaFoldDB" id="A0A0G4EK90"/>
<dbReference type="PROSITE" id="PS00107">
    <property type="entry name" value="PROTEIN_KINASE_ATP"/>
    <property type="match status" value="1"/>
</dbReference>
<evidence type="ECO:0000256" key="5">
    <source>
        <dbReference type="ARBA" id="ARBA00022840"/>
    </source>
</evidence>
<dbReference type="PANTHER" id="PTHR44329:SF288">
    <property type="entry name" value="MITOGEN-ACTIVATED PROTEIN KINASE KINASE KINASE 20"/>
    <property type="match status" value="1"/>
</dbReference>
<dbReference type="InParanoid" id="A0A0G4EK90"/>
<dbReference type="PROSITE" id="PS50088">
    <property type="entry name" value="ANK_REPEAT"/>
    <property type="match status" value="1"/>
</dbReference>
<dbReference type="InterPro" id="IPR000719">
    <property type="entry name" value="Prot_kinase_dom"/>
</dbReference>
<dbReference type="STRING" id="1169540.A0A0G4EK90"/>
<comment type="similarity">
    <text evidence="1">Belongs to the protein kinase superfamily. TKL Ser/Thr protein kinase family.</text>
</comment>
<evidence type="ECO:0000256" key="4">
    <source>
        <dbReference type="ARBA" id="ARBA00022777"/>
    </source>
</evidence>
<proteinExistence type="inferred from homology"/>
<evidence type="ECO:0000313" key="10">
    <source>
        <dbReference type="EMBL" id="CEL96947.1"/>
    </source>
</evidence>
<evidence type="ECO:0000256" key="3">
    <source>
        <dbReference type="ARBA" id="ARBA00022741"/>
    </source>
</evidence>